<dbReference type="SUPFAM" id="SSF48371">
    <property type="entry name" value="ARM repeat"/>
    <property type="match status" value="2"/>
</dbReference>
<gene>
    <name evidence="7" type="ORF">Agub_g7997</name>
</gene>
<evidence type="ECO:0008006" key="9">
    <source>
        <dbReference type="Google" id="ProtNLM"/>
    </source>
</evidence>
<dbReference type="Proteomes" id="UP001054857">
    <property type="component" value="Unassembled WGS sequence"/>
</dbReference>
<keyword evidence="2" id="KW-0813">Transport</keyword>
<feature type="region of interest" description="Disordered" evidence="6">
    <location>
        <begin position="395"/>
        <end position="415"/>
    </location>
</feature>
<dbReference type="AlphaFoldDB" id="A0AAD3HN43"/>
<evidence type="ECO:0000256" key="6">
    <source>
        <dbReference type="SAM" id="MobiDB-lite"/>
    </source>
</evidence>
<feature type="compositionally biased region" description="Acidic residues" evidence="6">
    <location>
        <begin position="209"/>
        <end position="231"/>
    </location>
</feature>
<evidence type="ECO:0000313" key="7">
    <source>
        <dbReference type="EMBL" id="GFR46415.1"/>
    </source>
</evidence>
<keyword evidence="8" id="KW-1185">Reference proteome</keyword>
<feature type="region of interest" description="Disordered" evidence="6">
    <location>
        <begin position="206"/>
        <end position="236"/>
    </location>
</feature>
<dbReference type="Gene3D" id="1.25.10.10">
    <property type="entry name" value="Leucine-rich Repeat Variant"/>
    <property type="match status" value="1"/>
</dbReference>
<accession>A0AAD3HN43</accession>
<keyword evidence="4" id="KW-0677">Repeat</keyword>
<evidence type="ECO:0000256" key="1">
    <source>
        <dbReference type="ARBA" id="ARBA00004496"/>
    </source>
</evidence>
<keyword evidence="3" id="KW-0963">Cytoplasm</keyword>
<proteinExistence type="predicted"/>
<evidence type="ECO:0000256" key="5">
    <source>
        <dbReference type="ARBA" id="ARBA00022927"/>
    </source>
</evidence>
<organism evidence="7 8">
    <name type="scientific">Astrephomene gubernaculifera</name>
    <dbReference type="NCBI Taxonomy" id="47775"/>
    <lineage>
        <taxon>Eukaryota</taxon>
        <taxon>Viridiplantae</taxon>
        <taxon>Chlorophyta</taxon>
        <taxon>core chlorophytes</taxon>
        <taxon>Chlorophyceae</taxon>
        <taxon>CS clade</taxon>
        <taxon>Chlamydomonadales</taxon>
        <taxon>Astrephomenaceae</taxon>
        <taxon>Astrephomene</taxon>
    </lineage>
</organism>
<dbReference type="InterPro" id="IPR040122">
    <property type="entry name" value="Importin_beta"/>
</dbReference>
<comment type="caution">
    <text evidence="7">The sequence shown here is derived from an EMBL/GenBank/DDBJ whole genome shotgun (WGS) entry which is preliminary data.</text>
</comment>
<reference evidence="7 8" key="1">
    <citation type="journal article" date="2021" name="Sci. Rep.">
        <title>Genome sequencing of the multicellular alga Astrephomene provides insights into convergent evolution of germ-soma differentiation.</title>
        <authorList>
            <person name="Yamashita S."/>
            <person name="Yamamoto K."/>
            <person name="Matsuzaki R."/>
            <person name="Suzuki S."/>
            <person name="Yamaguchi H."/>
            <person name="Hirooka S."/>
            <person name="Minakuchi Y."/>
            <person name="Miyagishima S."/>
            <person name="Kawachi M."/>
            <person name="Toyoda A."/>
            <person name="Nozaki H."/>
        </authorList>
    </citation>
    <scope>NUCLEOTIDE SEQUENCE [LARGE SCALE GENOMIC DNA]</scope>
    <source>
        <strain evidence="7 8">NIES-4017</strain>
    </source>
</reference>
<evidence type="ECO:0000256" key="3">
    <source>
        <dbReference type="ARBA" id="ARBA00022490"/>
    </source>
</evidence>
<evidence type="ECO:0000313" key="8">
    <source>
        <dbReference type="Proteomes" id="UP001054857"/>
    </source>
</evidence>
<sequence length="687" mass="70265">VLPLLFPLMAEGNAELCERTCYALDTFCEALEGAEIVAYLPQLVSGLCTVLSVTGPAVQELALSALASVVAAAGREFEPYLASILPALHHFLSSSSPALLPCRCRATETAGLLFEGLMGQGAAGSTAGQAGQGASTAGGGGGGCTALRELVPALMELGLQGFKLDSSELREYGHGMFACIAKALAADFLPYLPHCVPRALESLAQDDGVYGDEDEDEEDEDEEDEEEEEETDARRAQQLSIRTGVLDEKCAAVAALGHFAQACPAAFLPFMEDTLAALTKSGGGMCRYFHEEVRVQAAEALPRLVLAVYGACPPPPGATGAAAVTPQVRHVLDIAVKELSRALDDSDPGVTTAALQSMTLLLRQLGAEALGPEVLQLLANAAAVVIKGEAPCQRVFEDDDDEGGDDDDDPSSGGDAAEELLAAAADLLPVLASSAGPAAYAPVFESLHLPALLTRLKPQQPADFRAVAVGGLAEVAEVLGAQLAASSGAAVAGAMPGLLRELRSEEAINRQNAAFCVGVLAAGAGPGVMAPHLGKLLPALHPLFSPSEEPGVRDNALGCVGRLLSCGGGAGAGVLPLEAVLPVVLGALPLREDVKEAEPLYGALCGLMTGEHAQRIAPLVPQLVAAFGAAAVQQQPPLPPPVVGHMARTLAALTQQYPGPMGQLVAALPQEQRAALEAAAAAGAGVH</sequence>
<comment type="subcellular location">
    <subcellularLocation>
        <location evidence="1">Cytoplasm</location>
    </subcellularLocation>
</comment>
<feature type="compositionally biased region" description="Acidic residues" evidence="6">
    <location>
        <begin position="397"/>
        <end position="410"/>
    </location>
</feature>
<feature type="non-terminal residue" evidence="7">
    <location>
        <position position="687"/>
    </location>
</feature>
<dbReference type="GO" id="GO:0005737">
    <property type="term" value="C:cytoplasm"/>
    <property type="evidence" value="ECO:0007669"/>
    <property type="project" value="UniProtKB-SubCell"/>
</dbReference>
<keyword evidence="5" id="KW-0653">Protein transport</keyword>
<dbReference type="GO" id="GO:0006606">
    <property type="term" value="P:protein import into nucleus"/>
    <property type="evidence" value="ECO:0007669"/>
    <property type="project" value="InterPro"/>
</dbReference>
<dbReference type="PANTHER" id="PTHR10527">
    <property type="entry name" value="IMPORTIN BETA"/>
    <property type="match status" value="1"/>
</dbReference>
<dbReference type="EMBL" id="BMAR01000014">
    <property type="protein sequence ID" value="GFR46415.1"/>
    <property type="molecule type" value="Genomic_DNA"/>
</dbReference>
<evidence type="ECO:0000256" key="4">
    <source>
        <dbReference type="ARBA" id="ARBA00022737"/>
    </source>
</evidence>
<name>A0AAD3HN43_9CHLO</name>
<dbReference type="InterPro" id="IPR016024">
    <property type="entry name" value="ARM-type_fold"/>
</dbReference>
<dbReference type="InterPro" id="IPR011989">
    <property type="entry name" value="ARM-like"/>
</dbReference>
<evidence type="ECO:0000256" key="2">
    <source>
        <dbReference type="ARBA" id="ARBA00022448"/>
    </source>
</evidence>
<protein>
    <recommendedName>
        <fullName evidence="9">Importin 4</fullName>
    </recommendedName>
</protein>